<dbReference type="OrthoDB" id="767975at2759"/>
<dbReference type="GO" id="GO:0016020">
    <property type="term" value="C:membrane"/>
    <property type="evidence" value="ECO:0007669"/>
    <property type="project" value="UniProtKB-SubCell"/>
</dbReference>
<evidence type="ECO:0000256" key="3">
    <source>
        <dbReference type="ARBA" id="ARBA00022989"/>
    </source>
</evidence>
<dbReference type="PANTHER" id="PTHR13533">
    <property type="entry name" value="N-ACETYLNEURAMINATE 9-O-ACETYLTRANSFERASE"/>
    <property type="match status" value="1"/>
</dbReference>
<dbReference type="GO" id="GO:0016407">
    <property type="term" value="F:acetyltransferase activity"/>
    <property type="evidence" value="ECO:0007669"/>
    <property type="project" value="TreeGrafter"/>
</dbReference>
<sequence>MMFGAVQLGIMAACVVLFVPLGMAGWHLSRNKMLFFSCALFITLSVGVHLTPYFPSISSLLPSPGFPHSESSPDLNPNSCISSLHQVTFSVPKSDTSNKSWDWAHSELVDRCEFQKLRKRDASDLLNGSWVVVAGDSQARLLVVSLLELLLGSNEVSGDLFKRHSDYSIVLDDIGMKLDYRWAPYVSNLTRLVFDFKDKNYYPDVLVMGSGLWDMLHVNDASDYGVSLKLLRDSLVMSLPIYPESESGTGRSPRMFWVGMPMLINSMLNTEEKRERMTDAQWKAYSEEVYRSKLLLGYGGPFFLLDIHTLSGNCGPECTTDGMHYDGIVYDAAVQVMLNGLVIESNQKLL</sequence>
<keyword evidence="3 5" id="KW-1133">Transmembrane helix</keyword>
<dbReference type="GO" id="GO:0005794">
    <property type="term" value="C:Golgi apparatus"/>
    <property type="evidence" value="ECO:0007669"/>
    <property type="project" value="UniProtKB-ARBA"/>
</dbReference>
<evidence type="ECO:0000313" key="6">
    <source>
        <dbReference type="EMBL" id="CAH9106098.1"/>
    </source>
</evidence>
<evidence type="ECO:0008006" key="8">
    <source>
        <dbReference type="Google" id="ProtNLM"/>
    </source>
</evidence>
<proteinExistence type="predicted"/>
<feature type="transmembrane region" description="Helical" evidence="5">
    <location>
        <begin position="33"/>
        <end position="54"/>
    </location>
</feature>
<keyword evidence="7" id="KW-1185">Reference proteome</keyword>
<dbReference type="PANTHER" id="PTHR13533:SF31">
    <property type="entry name" value="PROTEIN ALTERED XYLOGLUCAN 9"/>
    <property type="match status" value="1"/>
</dbReference>
<comment type="subcellular location">
    <subcellularLocation>
        <location evidence="1">Membrane</location>
    </subcellularLocation>
</comment>
<evidence type="ECO:0000256" key="2">
    <source>
        <dbReference type="ARBA" id="ARBA00022692"/>
    </source>
</evidence>
<comment type="caution">
    <text evidence="6">The sequence shown here is derived from an EMBL/GenBank/DDBJ whole genome shotgun (WGS) entry which is preliminary data.</text>
</comment>
<dbReference type="GO" id="GO:0045492">
    <property type="term" value="P:xylan biosynthetic process"/>
    <property type="evidence" value="ECO:0007669"/>
    <property type="project" value="TreeGrafter"/>
</dbReference>
<protein>
    <recommendedName>
        <fullName evidence="8">Pmr5/Cas1p GDSL/SGNH-like acyl-esterase family protein</fullName>
    </recommendedName>
</protein>
<evidence type="ECO:0000256" key="1">
    <source>
        <dbReference type="ARBA" id="ARBA00004370"/>
    </source>
</evidence>
<keyword evidence="2 5" id="KW-0812">Transmembrane</keyword>
<dbReference type="Proteomes" id="UP001152484">
    <property type="component" value="Unassembled WGS sequence"/>
</dbReference>
<evidence type="ECO:0000256" key="4">
    <source>
        <dbReference type="ARBA" id="ARBA00023136"/>
    </source>
</evidence>
<evidence type="ECO:0000313" key="7">
    <source>
        <dbReference type="Proteomes" id="UP001152484"/>
    </source>
</evidence>
<name>A0A9P1EH39_CUSEU</name>
<dbReference type="AlphaFoldDB" id="A0A9P1EH39"/>
<accession>A0A9P1EH39</accession>
<evidence type="ECO:0000256" key="5">
    <source>
        <dbReference type="SAM" id="Phobius"/>
    </source>
</evidence>
<gene>
    <name evidence="6" type="ORF">CEURO_LOCUS17195</name>
</gene>
<keyword evidence="4 5" id="KW-0472">Membrane</keyword>
<feature type="transmembrane region" description="Helical" evidence="5">
    <location>
        <begin position="6"/>
        <end position="26"/>
    </location>
</feature>
<reference evidence="6" key="1">
    <citation type="submission" date="2022-07" db="EMBL/GenBank/DDBJ databases">
        <authorList>
            <person name="Macas J."/>
            <person name="Novak P."/>
            <person name="Neumann P."/>
        </authorList>
    </citation>
    <scope>NUCLEOTIDE SEQUENCE</scope>
</reference>
<organism evidence="6 7">
    <name type="scientific">Cuscuta europaea</name>
    <name type="common">European dodder</name>
    <dbReference type="NCBI Taxonomy" id="41803"/>
    <lineage>
        <taxon>Eukaryota</taxon>
        <taxon>Viridiplantae</taxon>
        <taxon>Streptophyta</taxon>
        <taxon>Embryophyta</taxon>
        <taxon>Tracheophyta</taxon>
        <taxon>Spermatophyta</taxon>
        <taxon>Magnoliopsida</taxon>
        <taxon>eudicotyledons</taxon>
        <taxon>Gunneridae</taxon>
        <taxon>Pentapetalae</taxon>
        <taxon>asterids</taxon>
        <taxon>lamiids</taxon>
        <taxon>Solanales</taxon>
        <taxon>Convolvulaceae</taxon>
        <taxon>Cuscuteae</taxon>
        <taxon>Cuscuta</taxon>
        <taxon>Cuscuta subgen. Cuscuta</taxon>
    </lineage>
</organism>
<dbReference type="EMBL" id="CAMAPE010000048">
    <property type="protein sequence ID" value="CAH9106098.1"/>
    <property type="molecule type" value="Genomic_DNA"/>
</dbReference>